<dbReference type="Gene3D" id="1.10.10.10">
    <property type="entry name" value="Winged helix-like DNA-binding domain superfamily/Winged helix DNA-binding domain"/>
    <property type="match status" value="1"/>
</dbReference>
<feature type="transmembrane region" description="Helical" evidence="1">
    <location>
        <begin position="6"/>
        <end position="23"/>
    </location>
</feature>
<proteinExistence type="predicted"/>
<dbReference type="InterPro" id="IPR036390">
    <property type="entry name" value="WH_DNA-bd_sf"/>
</dbReference>
<evidence type="ECO:0000313" key="3">
    <source>
        <dbReference type="Proteomes" id="UP000178892"/>
    </source>
</evidence>
<evidence type="ECO:0008006" key="4">
    <source>
        <dbReference type="Google" id="ProtNLM"/>
    </source>
</evidence>
<gene>
    <name evidence="2" type="ORF">A2720_03250</name>
</gene>
<accession>A0A1F5NWF1</accession>
<dbReference type="EMBL" id="MFEL01000003">
    <property type="protein sequence ID" value="OGE81852.1"/>
    <property type="molecule type" value="Genomic_DNA"/>
</dbReference>
<keyword evidence="1" id="KW-0812">Transmembrane</keyword>
<dbReference type="STRING" id="1817825.A2720_03250"/>
<organism evidence="2 3">
    <name type="scientific">Candidatus Doudnabacteria bacterium RIFCSPHIGHO2_01_FULL_46_24</name>
    <dbReference type="NCBI Taxonomy" id="1817825"/>
    <lineage>
        <taxon>Bacteria</taxon>
        <taxon>Candidatus Doudnaibacteriota</taxon>
    </lineage>
</organism>
<name>A0A1F5NWF1_9BACT</name>
<evidence type="ECO:0000313" key="2">
    <source>
        <dbReference type="EMBL" id="OGE81852.1"/>
    </source>
</evidence>
<dbReference type="SUPFAM" id="SSF46785">
    <property type="entry name" value="Winged helix' DNA-binding domain"/>
    <property type="match status" value="1"/>
</dbReference>
<keyword evidence="1" id="KW-1133">Transmembrane helix</keyword>
<dbReference type="InterPro" id="IPR036388">
    <property type="entry name" value="WH-like_DNA-bd_sf"/>
</dbReference>
<comment type="caution">
    <text evidence="2">The sequence shown here is derived from an EMBL/GenBank/DDBJ whole genome shotgun (WGS) entry which is preliminary data.</text>
</comment>
<protein>
    <recommendedName>
        <fullName evidence="4">Helix-turn-helix type 11 domain-containing protein</fullName>
    </recommendedName>
</protein>
<sequence length="113" mass="12615">MISILISIIIILAAAVAGLAIYARREAKKHGTSATDEFAGICLTAVHRTVAKQQNLDKVLNLFAGRPELSNFEVRQALRVSSRTAVRYMDELERMGKVEQKGRTGHHTHYRVK</sequence>
<evidence type="ECO:0000256" key="1">
    <source>
        <dbReference type="SAM" id="Phobius"/>
    </source>
</evidence>
<keyword evidence="1" id="KW-0472">Membrane</keyword>
<reference evidence="2 3" key="1">
    <citation type="journal article" date="2016" name="Nat. Commun.">
        <title>Thousands of microbial genomes shed light on interconnected biogeochemical processes in an aquifer system.</title>
        <authorList>
            <person name="Anantharaman K."/>
            <person name="Brown C.T."/>
            <person name="Hug L.A."/>
            <person name="Sharon I."/>
            <person name="Castelle C.J."/>
            <person name="Probst A.J."/>
            <person name="Thomas B.C."/>
            <person name="Singh A."/>
            <person name="Wilkins M.J."/>
            <person name="Karaoz U."/>
            <person name="Brodie E.L."/>
            <person name="Williams K.H."/>
            <person name="Hubbard S.S."/>
            <person name="Banfield J.F."/>
        </authorList>
    </citation>
    <scope>NUCLEOTIDE SEQUENCE [LARGE SCALE GENOMIC DNA]</scope>
</reference>
<dbReference type="AlphaFoldDB" id="A0A1F5NWF1"/>
<dbReference type="Proteomes" id="UP000178892">
    <property type="component" value="Unassembled WGS sequence"/>
</dbReference>